<dbReference type="GO" id="GO:0003676">
    <property type="term" value="F:nucleic acid binding"/>
    <property type="evidence" value="ECO:0007669"/>
    <property type="project" value="InterPro"/>
</dbReference>
<dbReference type="Gene3D" id="4.10.60.10">
    <property type="entry name" value="Zinc finger, CCHC-type"/>
    <property type="match status" value="1"/>
</dbReference>
<evidence type="ECO:0000313" key="3">
    <source>
        <dbReference type="Proteomes" id="UP000298138"/>
    </source>
</evidence>
<feature type="region of interest" description="Disordered" evidence="1">
    <location>
        <begin position="65"/>
        <end position="96"/>
    </location>
</feature>
<proteinExistence type="predicted"/>
<dbReference type="AlphaFoldDB" id="A0A4S2MP88"/>
<dbReference type="InterPro" id="IPR036875">
    <property type="entry name" value="Znf_CCHC_sf"/>
</dbReference>
<dbReference type="Proteomes" id="UP000298138">
    <property type="component" value="Unassembled WGS sequence"/>
</dbReference>
<sequence length="96" mass="10498">MNSANPRPHMPANPTSSNNGYYGPAPMDLSARRGRITDTERARRRSARLCLYCGGVGHIVFSCPNKRGNPVRGNAGFMEQPSPQEEVAGNQEEPKN</sequence>
<dbReference type="EMBL" id="ML220224">
    <property type="protein sequence ID" value="TGZ76147.1"/>
    <property type="molecule type" value="Genomic_DNA"/>
</dbReference>
<accession>A0A4S2MP88</accession>
<gene>
    <name evidence="2" type="ORF">EX30DRAFT_45749</name>
</gene>
<evidence type="ECO:0008006" key="4">
    <source>
        <dbReference type="Google" id="ProtNLM"/>
    </source>
</evidence>
<dbReference type="InParanoid" id="A0A4S2MP88"/>
<evidence type="ECO:0000256" key="1">
    <source>
        <dbReference type="SAM" id="MobiDB-lite"/>
    </source>
</evidence>
<name>A0A4S2MP88_9PEZI</name>
<dbReference type="OrthoDB" id="5582182at2759"/>
<feature type="region of interest" description="Disordered" evidence="1">
    <location>
        <begin position="1"/>
        <end position="41"/>
    </location>
</feature>
<protein>
    <recommendedName>
        <fullName evidence="4">CCHC-type domain-containing protein</fullName>
    </recommendedName>
</protein>
<keyword evidence="3" id="KW-1185">Reference proteome</keyword>
<dbReference type="GO" id="GO:0008270">
    <property type="term" value="F:zinc ion binding"/>
    <property type="evidence" value="ECO:0007669"/>
    <property type="project" value="InterPro"/>
</dbReference>
<organism evidence="2 3">
    <name type="scientific">Ascodesmis nigricans</name>
    <dbReference type="NCBI Taxonomy" id="341454"/>
    <lineage>
        <taxon>Eukaryota</taxon>
        <taxon>Fungi</taxon>
        <taxon>Dikarya</taxon>
        <taxon>Ascomycota</taxon>
        <taxon>Pezizomycotina</taxon>
        <taxon>Pezizomycetes</taxon>
        <taxon>Pezizales</taxon>
        <taxon>Ascodesmidaceae</taxon>
        <taxon>Ascodesmis</taxon>
    </lineage>
</organism>
<evidence type="ECO:0000313" key="2">
    <source>
        <dbReference type="EMBL" id="TGZ76147.1"/>
    </source>
</evidence>
<reference evidence="2 3" key="1">
    <citation type="submission" date="2019-04" db="EMBL/GenBank/DDBJ databases">
        <title>Comparative genomics and transcriptomics to analyze fruiting body development in filamentous ascomycetes.</title>
        <authorList>
            <consortium name="DOE Joint Genome Institute"/>
            <person name="Lutkenhaus R."/>
            <person name="Traeger S."/>
            <person name="Breuer J."/>
            <person name="Kuo A."/>
            <person name="Lipzen A."/>
            <person name="Pangilinan J."/>
            <person name="Dilworth D."/>
            <person name="Sandor L."/>
            <person name="Poggeler S."/>
            <person name="Barry K."/>
            <person name="Grigoriev I.V."/>
            <person name="Nowrousian M."/>
        </authorList>
    </citation>
    <scope>NUCLEOTIDE SEQUENCE [LARGE SCALE GENOMIC DNA]</scope>
    <source>
        <strain evidence="2 3">CBS 389.68</strain>
    </source>
</reference>
<dbReference type="SUPFAM" id="SSF57756">
    <property type="entry name" value="Retrovirus zinc finger-like domains"/>
    <property type="match status" value="1"/>
</dbReference>
<dbReference type="STRING" id="341454.A0A4S2MP88"/>